<evidence type="ECO:0000313" key="9">
    <source>
        <dbReference type="Proteomes" id="UP001549921"/>
    </source>
</evidence>
<evidence type="ECO:0000259" key="7">
    <source>
        <dbReference type="Pfam" id="PF00135"/>
    </source>
</evidence>
<dbReference type="SUPFAM" id="SSF53474">
    <property type="entry name" value="alpha/beta-Hydrolases"/>
    <property type="match status" value="1"/>
</dbReference>
<evidence type="ECO:0000256" key="1">
    <source>
        <dbReference type="ARBA" id="ARBA00005964"/>
    </source>
</evidence>
<evidence type="ECO:0000256" key="2">
    <source>
        <dbReference type="ARBA" id="ARBA00022487"/>
    </source>
</evidence>
<dbReference type="InterPro" id="IPR019826">
    <property type="entry name" value="Carboxylesterase_B_AS"/>
</dbReference>
<dbReference type="Gene3D" id="3.40.50.1820">
    <property type="entry name" value="alpha/beta hydrolase"/>
    <property type="match status" value="1"/>
</dbReference>
<evidence type="ECO:0000256" key="4">
    <source>
        <dbReference type="ARBA" id="ARBA00023157"/>
    </source>
</evidence>
<proteinExistence type="inferred from homology"/>
<evidence type="ECO:0000256" key="3">
    <source>
        <dbReference type="ARBA" id="ARBA00022801"/>
    </source>
</evidence>
<dbReference type="EC" id="3.1.1.-" evidence="6"/>
<dbReference type="InterPro" id="IPR002018">
    <property type="entry name" value="CarbesteraseB"/>
</dbReference>
<dbReference type="PROSITE" id="PS00941">
    <property type="entry name" value="CARBOXYLESTERASE_B_2"/>
    <property type="match status" value="1"/>
</dbReference>
<gene>
    <name evidence="8" type="ORF">ABMA28_004721</name>
</gene>
<dbReference type="InterPro" id="IPR029058">
    <property type="entry name" value="AB_hydrolase_fold"/>
</dbReference>
<evidence type="ECO:0000256" key="5">
    <source>
        <dbReference type="ARBA" id="ARBA00023180"/>
    </source>
</evidence>
<organism evidence="8 9">
    <name type="scientific">Loxostege sticticalis</name>
    <name type="common">Beet webworm moth</name>
    <dbReference type="NCBI Taxonomy" id="481309"/>
    <lineage>
        <taxon>Eukaryota</taxon>
        <taxon>Metazoa</taxon>
        <taxon>Ecdysozoa</taxon>
        <taxon>Arthropoda</taxon>
        <taxon>Hexapoda</taxon>
        <taxon>Insecta</taxon>
        <taxon>Pterygota</taxon>
        <taxon>Neoptera</taxon>
        <taxon>Endopterygota</taxon>
        <taxon>Lepidoptera</taxon>
        <taxon>Glossata</taxon>
        <taxon>Ditrysia</taxon>
        <taxon>Pyraloidea</taxon>
        <taxon>Crambidae</taxon>
        <taxon>Pyraustinae</taxon>
        <taxon>Loxostege</taxon>
    </lineage>
</organism>
<dbReference type="Proteomes" id="UP001549921">
    <property type="component" value="Unassembled WGS sequence"/>
</dbReference>
<evidence type="ECO:0000256" key="6">
    <source>
        <dbReference type="RuleBase" id="RU361235"/>
    </source>
</evidence>
<keyword evidence="3 6" id="KW-0378">Hydrolase</keyword>
<dbReference type="EMBL" id="JBEDNZ010000016">
    <property type="protein sequence ID" value="KAL0822702.1"/>
    <property type="molecule type" value="Genomic_DNA"/>
</dbReference>
<protein>
    <recommendedName>
        <fullName evidence="6">Carboxylic ester hydrolase</fullName>
        <ecNumber evidence="6">3.1.1.-</ecNumber>
    </recommendedName>
</protein>
<keyword evidence="4" id="KW-1015">Disulfide bond</keyword>
<sequence length="533" mass="59367">MSCPIVEVEQGKLKGKVCKTSNNSEFFAFKGVPYAKPPVGDLRFSVPVPPESWEGVKDATKDCNICAQLDKDTQSVVGDEDCLYLNVYTPKLQAPEASLLPVMVFIHGGGFLFGHGTDDTAHGPDFLVEKDVVVVSFNYRLGILGFLSLDRKDAPGNMGLRDQVQALKWIQKNIKQFGGDPNNVTIFGVSAGGSSVEYLLLSPLAKGLFHKAIAQSGSTLLPWAQNTNIKIKELAYKIPLIKGKIVTSDDQLLQFLKGLSTKDLIAYSMLVLATDTWRGGIHFGFVPTVEKSGGWETFLDKKPYDALSRGEFTKVPFMAGFCSREGLLMVSHGAPRLEKLKKDKSFLEFLPFDIDETEKQAMEVKLKTTYLEAEQKYDDEDAFAIDFFTDVDFFGGGYVSASLIAKNNSPVYFYEFAYDGGLNYLKKKHNIPHKGACHGDEGGYLIRSNLIDGEISKTDEIVKNRLVGMWTNFAKYGDPTPEVNDLLPTKWEPIAETSLAYLYIDDQLTMKEGLYPTRVKLFKDLYEKYNFSS</sequence>
<dbReference type="AlphaFoldDB" id="A0ABD0SS78"/>
<comment type="similarity">
    <text evidence="1 6">Belongs to the type-B carboxylesterase/lipase family.</text>
</comment>
<dbReference type="GO" id="GO:0052689">
    <property type="term" value="F:carboxylic ester hydrolase activity"/>
    <property type="evidence" value="ECO:0007669"/>
    <property type="project" value="UniProtKB-KW"/>
</dbReference>
<dbReference type="PROSITE" id="PS00122">
    <property type="entry name" value="CARBOXYLESTERASE_B_1"/>
    <property type="match status" value="1"/>
</dbReference>
<dbReference type="PANTHER" id="PTHR43142">
    <property type="entry name" value="CARBOXYLIC ESTER HYDROLASE"/>
    <property type="match status" value="1"/>
</dbReference>
<keyword evidence="5" id="KW-0325">Glycoprotein</keyword>
<keyword evidence="2" id="KW-0719">Serine esterase</keyword>
<evidence type="ECO:0000313" key="8">
    <source>
        <dbReference type="EMBL" id="KAL0822702.1"/>
    </source>
</evidence>
<name>A0ABD0SS78_LOXSC</name>
<dbReference type="Pfam" id="PF00135">
    <property type="entry name" value="COesterase"/>
    <property type="match status" value="1"/>
</dbReference>
<dbReference type="InterPro" id="IPR019819">
    <property type="entry name" value="Carboxylesterase_B_CS"/>
</dbReference>
<dbReference type="PANTHER" id="PTHR43142:SF1">
    <property type="entry name" value="CARBOXYLIC ESTER HYDROLASE"/>
    <property type="match status" value="1"/>
</dbReference>
<accession>A0ABD0SS78</accession>
<feature type="domain" description="Carboxylesterase type B" evidence="7">
    <location>
        <begin position="3"/>
        <end position="520"/>
    </location>
</feature>
<comment type="caution">
    <text evidence="8">The sequence shown here is derived from an EMBL/GenBank/DDBJ whole genome shotgun (WGS) entry which is preliminary data.</text>
</comment>
<reference evidence="8 9" key="1">
    <citation type="submission" date="2024-06" db="EMBL/GenBank/DDBJ databases">
        <title>A chromosome-level genome assembly of beet webworm, Loxostege sticticalis.</title>
        <authorList>
            <person name="Zhang Y."/>
        </authorList>
    </citation>
    <scope>NUCLEOTIDE SEQUENCE [LARGE SCALE GENOMIC DNA]</scope>
    <source>
        <strain evidence="8">AQ028</strain>
        <tissue evidence="8">Male pupae</tissue>
    </source>
</reference>